<dbReference type="Proteomes" id="UP000295050">
    <property type="component" value="Unassembled WGS sequence"/>
</dbReference>
<dbReference type="AlphaFoldDB" id="A0A4R2RS81"/>
<proteinExistence type="predicted"/>
<dbReference type="EMBL" id="SLXU01000001">
    <property type="protein sequence ID" value="TCP62751.1"/>
    <property type="molecule type" value="Genomic_DNA"/>
</dbReference>
<accession>A0A4R2RS81</accession>
<gene>
    <name evidence="1" type="ORF">EV663_10111</name>
</gene>
<keyword evidence="2" id="KW-1185">Reference proteome</keyword>
<name>A0A4R2RS81_9RHOB</name>
<sequence length="264" mass="28995">MRAKGMSGTGRAMATTWHKMPDRLVGARRLRPPERVAARAAPTMASRMIVMLRLFLLVLALPAILAACTAEPVWAPDEAVARATYRSPEPPSITLFTMVSNRSDAGAHSALMINASQRVIFDPAGSWWHRTAPERNDLHYGITPLMLEFYVDYHARETYHVVMQTRQVAPDVAEHALRLVADNGAVGKAMCGRSVSSVLRQVPGFESIPVTFNPKGIMRAFSRLDGVETRKIRDDDPDDHGLLLQEQNLEAPAYPTLPSAASSG</sequence>
<evidence type="ECO:0008006" key="3">
    <source>
        <dbReference type="Google" id="ProtNLM"/>
    </source>
</evidence>
<organism evidence="1 2">
    <name type="scientific">Rhodovulum bhavnagarense</name>
    <dbReference type="NCBI Taxonomy" id="992286"/>
    <lineage>
        <taxon>Bacteria</taxon>
        <taxon>Pseudomonadati</taxon>
        <taxon>Pseudomonadota</taxon>
        <taxon>Alphaproteobacteria</taxon>
        <taxon>Rhodobacterales</taxon>
        <taxon>Paracoccaceae</taxon>
        <taxon>Rhodovulum</taxon>
    </lineage>
</organism>
<comment type="caution">
    <text evidence="1">The sequence shown here is derived from an EMBL/GenBank/DDBJ whole genome shotgun (WGS) entry which is preliminary data.</text>
</comment>
<evidence type="ECO:0000313" key="2">
    <source>
        <dbReference type="Proteomes" id="UP000295050"/>
    </source>
</evidence>
<reference evidence="1 2" key="1">
    <citation type="submission" date="2019-03" db="EMBL/GenBank/DDBJ databases">
        <title>Genomic Encyclopedia of Type Strains, Phase IV (KMG-IV): sequencing the most valuable type-strain genomes for metagenomic binning, comparative biology and taxonomic classification.</title>
        <authorList>
            <person name="Goeker M."/>
        </authorList>
    </citation>
    <scope>NUCLEOTIDE SEQUENCE [LARGE SCALE GENOMIC DNA]</scope>
    <source>
        <strain evidence="1 2">DSM 24766</strain>
    </source>
</reference>
<protein>
    <recommendedName>
        <fullName evidence="3">Lipoprotein</fullName>
    </recommendedName>
</protein>
<evidence type="ECO:0000313" key="1">
    <source>
        <dbReference type="EMBL" id="TCP62751.1"/>
    </source>
</evidence>